<dbReference type="InterPro" id="IPR015018">
    <property type="entry name" value="DUF1905"/>
</dbReference>
<dbReference type="Gene3D" id="2.40.30.100">
    <property type="entry name" value="AF2212/PG0164-like"/>
    <property type="match status" value="1"/>
</dbReference>
<dbReference type="InterPro" id="IPR037079">
    <property type="entry name" value="AF2212/PG0164-like_sf"/>
</dbReference>
<dbReference type="RefSeq" id="WP_367990866.1">
    <property type="nucleotide sequence ID" value="NZ_JBFPJR010000002.1"/>
</dbReference>
<keyword evidence="2" id="KW-1185">Reference proteome</keyword>
<evidence type="ECO:0000313" key="2">
    <source>
        <dbReference type="Proteomes" id="UP001556631"/>
    </source>
</evidence>
<gene>
    <name evidence="1" type="ORF">AB3X52_01165</name>
</gene>
<evidence type="ECO:0000313" key="1">
    <source>
        <dbReference type="EMBL" id="MEX0426209.1"/>
    </source>
</evidence>
<dbReference type="Proteomes" id="UP001556631">
    <property type="component" value="Unassembled WGS sequence"/>
</dbReference>
<proteinExistence type="predicted"/>
<protein>
    <submittedName>
        <fullName evidence="1">DUF1905 domain-containing protein</fullName>
    </submittedName>
</protein>
<dbReference type="Pfam" id="PF08922">
    <property type="entry name" value="DUF1905"/>
    <property type="match status" value="1"/>
</dbReference>
<accession>A0ABV3SWY9</accession>
<reference evidence="1 2" key="1">
    <citation type="submission" date="2024-07" db="EMBL/GenBank/DDBJ databases">
        <authorList>
            <person name="Lee S."/>
            <person name="Kang M."/>
        </authorList>
    </citation>
    <scope>NUCLEOTIDE SEQUENCE [LARGE SCALE GENOMIC DNA]</scope>
    <source>
        <strain evidence="1 2">DS6</strain>
    </source>
</reference>
<sequence>MDLEFSGEIIEWRGPAPYLFVPVPPAECDDIAEIANLVTYGWGCIPVTVSLGDTEFTTSLMPRDGGYVVPVKVKVQRAEGVGEGDTVALRVTLPEPRP</sequence>
<dbReference type="EMBL" id="JBFPJR010000002">
    <property type="protein sequence ID" value="MEX0426209.1"/>
    <property type="molecule type" value="Genomic_DNA"/>
</dbReference>
<organism evidence="1 2">
    <name type="scientific">Nocardioides eburneus</name>
    <dbReference type="NCBI Taxonomy" id="3231482"/>
    <lineage>
        <taxon>Bacteria</taxon>
        <taxon>Bacillati</taxon>
        <taxon>Actinomycetota</taxon>
        <taxon>Actinomycetes</taxon>
        <taxon>Propionibacteriales</taxon>
        <taxon>Nocardioidaceae</taxon>
        <taxon>Nocardioides</taxon>
    </lineage>
</organism>
<comment type="caution">
    <text evidence="1">The sequence shown here is derived from an EMBL/GenBank/DDBJ whole genome shotgun (WGS) entry which is preliminary data.</text>
</comment>
<name>A0ABV3SWY9_9ACTN</name>
<dbReference type="SUPFAM" id="SSF141694">
    <property type="entry name" value="AF2212/PG0164-like"/>
    <property type="match status" value="1"/>
</dbReference>